<dbReference type="Gene3D" id="3.30.200.20">
    <property type="entry name" value="Phosphorylase Kinase, domain 1"/>
    <property type="match status" value="1"/>
</dbReference>
<sequence length="324" mass="36386">MRYCLLNALGIGAFGTVYRARERNTNRVFAVKVLVRREEPWDVALALAYRGEGEILPKLNHSHIIRCFYSHGWGTPRVEIVLTLMDGTLSSLAESPILPRPLLAKHALHQMLQALDYLSQLGYVHRDVKPDNIFYTILPPSRSGPQQPKHHHHHPSTATTNNSNSTMLLPPPPPPPLHFRLGDFGLCEHEAFIEPGEVRGTMLYMAPELFDEDPGRRGRPRPWQRQTHKSDVWALYVTVLWVLDLDGIWRVARRGECSSEGVGFTFTRNLAARVVVDEERVGALREMARVDPWDRVAAGEVLRGLFGGYGGGGGVPGGWVEELE</sequence>
<evidence type="ECO:0000313" key="7">
    <source>
        <dbReference type="EMBL" id="KAK4038703.1"/>
    </source>
</evidence>
<comment type="similarity">
    <text evidence="4">Belongs to the protein kinase superfamily.</text>
</comment>
<reference evidence="8" key="1">
    <citation type="journal article" date="2023" name="Mol. Phylogenet. Evol.">
        <title>Genome-scale phylogeny and comparative genomics of the fungal order Sordariales.</title>
        <authorList>
            <person name="Hensen N."/>
            <person name="Bonometti L."/>
            <person name="Westerberg I."/>
            <person name="Brannstrom I.O."/>
            <person name="Guillou S."/>
            <person name="Cros-Aarteil S."/>
            <person name="Calhoun S."/>
            <person name="Haridas S."/>
            <person name="Kuo A."/>
            <person name="Mondo S."/>
            <person name="Pangilinan J."/>
            <person name="Riley R."/>
            <person name="LaButti K."/>
            <person name="Andreopoulos B."/>
            <person name="Lipzen A."/>
            <person name="Chen C."/>
            <person name="Yan M."/>
            <person name="Daum C."/>
            <person name="Ng V."/>
            <person name="Clum A."/>
            <person name="Steindorff A."/>
            <person name="Ohm R.A."/>
            <person name="Martin F."/>
            <person name="Silar P."/>
            <person name="Natvig D.O."/>
            <person name="Lalanne C."/>
            <person name="Gautier V."/>
            <person name="Ament-Velasquez S.L."/>
            <person name="Kruys A."/>
            <person name="Hutchinson M.I."/>
            <person name="Powell A.J."/>
            <person name="Barry K."/>
            <person name="Miller A.N."/>
            <person name="Grigoriev I.V."/>
            <person name="Debuchy R."/>
            <person name="Gladieux P."/>
            <person name="Hiltunen Thoren M."/>
            <person name="Johannesson H."/>
        </authorList>
    </citation>
    <scope>NUCLEOTIDE SEQUENCE [LARGE SCALE GENOMIC DNA]</scope>
    <source>
        <strain evidence="8">CBS 284.82</strain>
    </source>
</reference>
<gene>
    <name evidence="7" type="ORF">C8A01DRAFT_17242</name>
</gene>
<dbReference type="GO" id="GO:0005634">
    <property type="term" value="C:nucleus"/>
    <property type="evidence" value="ECO:0007669"/>
    <property type="project" value="TreeGrafter"/>
</dbReference>
<dbReference type="PROSITE" id="PS50011">
    <property type="entry name" value="PROTEIN_KINASE_DOM"/>
    <property type="match status" value="1"/>
</dbReference>
<dbReference type="InterPro" id="IPR008271">
    <property type="entry name" value="Ser/Thr_kinase_AS"/>
</dbReference>
<keyword evidence="1 3" id="KW-0547">Nucleotide-binding</keyword>
<dbReference type="PROSITE" id="PS00107">
    <property type="entry name" value="PROTEIN_KINASE_ATP"/>
    <property type="match status" value="1"/>
</dbReference>
<dbReference type="PANTHER" id="PTHR44167">
    <property type="entry name" value="OVARIAN-SPECIFIC SERINE/THREONINE-PROTEIN KINASE LOK-RELATED"/>
    <property type="match status" value="1"/>
</dbReference>
<accession>A0AAN6PD49</accession>
<dbReference type="PROSITE" id="PS00108">
    <property type="entry name" value="PROTEIN_KINASE_ST"/>
    <property type="match status" value="1"/>
</dbReference>
<evidence type="ECO:0000256" key="1">
    <source>
        <dbReference type="ARBA" id="ARBA00022741"/>
    </source>
</evidence>
<keyword evidence="8" id="KW-1185">Reference proteome</keyword>
<name>A0AAN6PD49_9PEZI</name>
<dbReference type="InterPro" id="IPR011009">
    <property type="entry name" value="Kinase-like_dom_sf"/>
</dbReference>
<feature type="region of interest" description="Disordered" evidence="5">
    <location>
        <begin position="138"/>
        <end position="171"/>
    </location>
</feature>
<dbReference type="Pfam" id="PF00069">
    <property type="entry name" value="Pkinase"/>
    <property type="match status" value="1"/>
</dbReference>
<evidence type="ECO:0000256" key="3">
    <source>
        <dbReference type="PROSITE-ProRule" id="PRU10141"/>
    </source>
</evidence>
<dbReference type="Gene3D" id="1.10.510.10">
    <property type="entry name" value="Transferase(Phosphotransferase) domain 1"/>
    <property type="match status" value="1"/>
</dbReference>
<dbReference type="GO" id="GO:0004674">
    <property type="term" value="F:protein serine/threonine kinase activity"/>
    <property type="evidence" value="ECO:0007669"/>
    <property type="project" value="UniProtKB-KW"/>
</dbReference>
<evidence type="ECO:0000256" key="2">
    <source>
        <dbReference type="ARBA" id="ARBA00022840"/>
    </source>
</evidence>
<dbReference type="InterPro" id="IPR000719">
    <property type="entry name" value="Prot_kinase_dom"/>
</dbReference>
<feature type="compositionally biased region" description="Low complexity" evidence="5">
    <location>
        <begin position="156"/>
        <end position="168"/>
    </location>
</feature>
<proteinExistence type="inferred from homology"/>
<feature type="domain" description="Protein kinase" evidence="6">
    <location>
        <begin position="3"/>
        <end position="307"/>
    </location>
</feature>
<evidence type="ECO:0000259" key="6">
    <source>
        <dbReference type="PROSITE" id="PS50011"/>
    </source>
</evidence>
<dbReference type="EMBL" id="MU854421">
    <property type="protein sequence ID" value="KAK4038703.1"/>
    <property type="molecule type" value="Genomic_DNA"/>
</dbReference>
<keyword evidence="4" id="KW-0723">Serine/threonine-protein kinase</keyword>
<dbReference type="SUPFAM" id="SSF56112">
    <property type="entry name" value="Protein kinase-like (PK-like)"/>
    <property type="match status" value="1"/>
</dbReference>
<dbReference type="GO" id="GO:0005524">
    <property type="term" value="F:ATP binding"/>
    <property type="evidence" value="ECO:0007669"/>
    <property type="project" value="UniProtKB-UniRule"/>
</dbReference>
<evidence type="ECO:0000256" key="4">
    <source>
        <dbReference type="RuleBase" id="RU000304"/>
    </source>
</evidence>
<dbReference type="InterPro" id="IPR017441">
    <property type="entry name" value="Protein_kinase_ATP_BS"/>
</dbReference>
<dbReference type="PANTHER" id="PTHR44167:SF24">
    <property type="entry name" value="SERINE_THREONINE-PROTEIN KINASE CHK2"/>
    <property type="match status" value="1"/>
</dbReference>
<dbReference type="AlphaFoldDB" id="A0AAN6PD49"/>
<protein>
    <submittedName>
        <fullName evidence="7">Kinase-like domain-containing protein</fullName>
    </submittedName>
</protein>
<keyword evidence="7" id="KW-0808">Transferase</keyword>
<comment type="caution">
    <text evidence="7">The sequence shown here is derived from an EMBL/GenBank/DDBJ whole genome shotgun (WGS) entry which is preliminary data.</text>
</comment>
<dbReference type="SMART" id="SM00220">
    <property type="entry name" value="S_TKc"/>
    <property type="match status" value="1"/>
</dbReference>
<organism evidence="7 8">
    <name type="scientific">Parachaetomium inaequale</name>
    <dbReference type="NCBI Taxonomy" id="2588326"/>
    <lineage>
        <taxon>Eukaryota</taxon>
        <taxon>Fungi</taxon>
        <taxon>Dikarya</taxon>
        <taxon>Ascomycota</taxon>
        <taxon>Pezizomycotina</taxon>
        <taxon>Sordariomycetes</taxon>
        <taxon>Sordariomycetidae</taxon>
        <taxon>Sordariales</taxon>
        <taxon>Chaetomiaceae</taxon>
        <taxon>Parachaetomium</taxon>
    </lineage>
</organism>
<dbReference type="GO" id="GO:0005737">
    <property type="term" value="C:cytoplasm"/>
    <property type="evidence" value="ECO:0007669"/>
    <property type="project" value="TreeGrafter"/>
</dbReference>
<keyword evidence="2 3" id="KW-0067">ATP-binding</keyword>
<keyword evidence="7" id="KW-0418">Kinase</keyword>
<feature type="binding site" evidence="3">
    <location>
        <position position="32"/>
    </location>
    <ligand>
        <name>ATP</name>
        <dbReference type="ChEBI" id="CHEBI:30616"/>
    </ligand>
</feature>
<dbReference type="Proteomes" id="UP001303115">
    <property type="component" value="Unassembled WGS sequence"/>
</dbReference>
<evidence type="ECO:0000313" key="8">
    <source>
        <dbReference type="Proteomes" id="UP001303115"/>
    </source>
</evidence>
<dbReference type="GO" id="GO:0044773">
    <property type="term" value="P:mitotic DNA damage checkpoint signaling"/>
    <property type="evidence" value="ECO:0007669"/>
    <property type="project" value="TreeGrafter"/>
</dbReference>
<evidence type="ECO:0000256" key="5">
    <source>
        <dbReference type="SAM" id="MobiDB-lite"/>
    </source>
</evidence>